<proteinExistence type="inferred from homology"/>
<dbReference type="PROSITE" id="PS01315">
    <property type="entry name" value="CDS"/>
    <property type="match status" value="1"/>
</dbReference>
<evidence type="ECO:0000313" key="20">
    <source>
        <dbReference type="EMBL" id="APZ43234.1"/>
    </source>
</evidence>
<evidence type="ECO:0000256" key="16">
    <source>
        <dbReference type="ARBA" id="ARBA00023209"/>
    </source>
</evidence>
<keyword evidence="17" id="KW-1208">Phospholipid metabolism</keyword>
<sequence>MDKTRIFTGLALSVIAVCVILYLSTIWFALVGLALVLFGSSEWAALAGLRGILVQGGYAAVTVALAGLAWWSVEAGWEWLPVTIGVVWWIGAAASLATWRTRWSGSTTNLRLQVAGLFALVPAWISVVLIHRYDPWLMLFLVVLGASGDSAAYFTGKRFGRRRLAPHLSPGKTWEGLMGELAMGLVIALIGALVFAADNPVAWILFVALTMVTIIASVFGDLFESMLKRIAGSKDSGDLLPGHGGILDRIDSHLAAAPVFMLGLMFLHGGYIT</sequence>
<accession>A0A1P8UHI5</accession>
<dbReference type="Proteomes" id="UP000243807">
    <property type="component" value="Chromosome"/>
</dbReference>
<comment type="pathway">
    <text evidence="3 18">Phospholipid metabolism; CDP-diacylglycerol biosynthesis; CDP-diacylglycerol from sn-glycerol 3-phosphate: step 3/3.</text>
</comment>
<dbReference type="KEGG" id="afy:BW247_09130"/>
<evidence type="ECO:0000256" key="14">
    <source>
        <dbReference type="ARBA" id="ARBA00023098"/>
    </source>
</evidence>
<feature type="transmembrane region" description="Helical" evidence="19">
    <location>
        <begin position="177"/>
        <end position="197"/>
    </location>
</feature>
<dbReference type="PANTHER" id="PTHR46382:SF1">
    <property type="entry name" value="PHOSPHATIDATE CYTIDYLYLTRANSFERASE"/>
    <property type="match status" value="1"/>
</dbReference>
<feature type="transmembrane region" description="Helical" evidence="19">
    <location>
        <begin position="110"/>
        <end position="130"/>
    </location>
</feature>
<keyword evidence="16" id="KW-0594">Phospholipid biosynthesis</keyword>
<feature type="transmembrane region" description="Helical" evidence="19">
    <location>
        <begin position="136"/>
        <end position="156"/>
    </location>
</feature>
<feature type="transmembrane region" description="Helical" evidence="19">
    <location>
        <begin position="51"/>
        <end position="73"/>
    </location>
</feature>
<evidence type="ECO:0000256" key="3">
    <source>
        <dbReference type="ARBA" id="ARBA00005119"/>
    </source>
</evidence>
<dbReference type="OrthoDB" id="9799199at2"/>
<keyword evidence="10 18" id="KW-0808">Transferase</keyword>
<keyword evidence="13 19" id="KW-1133">Transmembrane helix</keyword>
<evidence type="ECO:0000256" key="6">
    <source>
        <dbReference type="ARBA" id="ARBA00012487"/>
    </source>
</evidence>
<keyword evidence="9" id="KW-0444">Lipid biosynthesis</keyword>
<dbReference type="EMBL" id="CP019434">
    <property type="protein sequence ID" value="APZ43234.1"/>
    <property type="molecule type" value="Genomic_DNA"/>
</dbReference>
<evidence type="ECO:0000256" key="1">
    <source>
        <dbReference type="ARBA" id="ARBA00001698"/>
    </source>
</evidence>
<feature type="transmembrane region" description="Helical" evidence="19">
    <location>
        <begin position="79"/>
        <end position="98"/>
    </location>
</feature>
<keyword evidence="8" id="KW-1003">Cell membrane</keyword>
<dbReference type="GO" id="GO:0005886">
    <property type="term" value="C:plasma membrane"/>
    <property type="evidence" value="ECO:0007669"/>
    <property type="project" value="UniProtKB-SubCell"/>
</dbReference>
<evidence type="ECO:0000256" key="9">
    <source>
        <dbReference type="ARBA" id="ARBA00022516"/>
    </source>
</evidence>
<reference evidence="20 21" key="1">
    <citation type="submission" date="2017-01" db="EMBL/GenBank/DDBJ databases">
        <title>Draft sequence of Acidihalobacter ferrooxidans strain DSM 14175 (strain V8).</title>
        <authorList>
            <person name="Khaleque H.N."/>
            <person name="Ramsay J.P."/>
            <person name="Murphy R.J.T."/>
            <person name="Kaksonen A.H."/>
            <person name="Boxall N.J."/>
            <person name="Watkin E.L.J."/>
        </authorList>
    </citation>
    <scope>NUCLEOTIDE SEQUENCE [LARGE SCALE GENOMIC DNA]</scope>
    <source>
        <strain evidence="20 21">V8</strain>
    </source>
</reference>
<evidence type="ECO:0000256" key="19">
    <source>
        <dbReference type="SAM" id="Phobius"/>
    </source>
</evidence>
<protein>
    <recommendedName>
        <fullName evidence="7 18">Phosphatidate cytidylyltransferase</fullName>
        <ecNumber evidence="6 18">2.7.7.41</ecNumber>
    </recommendedName>
</protein>
<dbReference type="EC" id="2.7.7.41" evidence="6 18"/>
<evidence type="ECO:0000256" key="5">
    <source>
        <dbReference type="ARBA" id="ARBA00010185"/>
    </source>
</evidence>
<evidence type="ECO:0000256" key="15">
    <source>
        <dbReference type="ARBA" id="ARBA00023136"/>
    </source>
</evidence>
<comment type="subcellular location">
    <subcellularLocation>
        <location evidence="2">Cell membrane</location>
        <topology evidence="2">Multi-pass membrane protein</topology>
    </subcellularLocation>
</comment>
<evidence type="ECO:0000256" key="2">
    <source>
        <dbReference type="ARBA" id="ARBA00004651"/>
    </source>
</evidence>
<keyword evidence="21" id="KW-1185">Reference proteome</keyword>
<feature type="transmembrane region" description="Helical" evidence="19">
    <location>
        <begin position="254"/>
        <end position="272"/>
    </location>
</feature>
<evidence type="ECO:0000256" key="13">
    <source>
        <dbReference type="ARBA" id="ARBA00022989"/>
    </source>
</evidence>
<dbReference type="InterPro" id="IPR000374">
    <property type="entry name" value="PC_trans"/>
</dbReference>
<dbReference type="UniPathway" id="UPA00557">
    <property type="reaction ID" value="UER00614"/>
</dbReference>
<evidence type="ECO:0000256" key="17">
    <source>
        <dbReference type="ARBA" id="ARBA00023264"/>
    </source>
</evidence>
<evidence type="ECO:0000256" key="7">
    <source>
        <dbReference type="ARBA" id="ARBA00019373"/>
    </source>
</evidence>
<comment type="similarity">
    <text evidence="5 18">Belongs to the CDS family.</text>
</comment>
<name>A0A1P8UHI5_9GAMM</name>
<evidence type="ECO:0000256" key="11">
    <source>
        <dbReference type="ARBA" id="ARBA00022692"/>
    </source>
</evidence>
<evidence type="ECO:0000256" key="8">
    <source>
        <dbReference type="ARBA" id="ARBA00022475"/>
    </source>
</evidence>
<comment type="pathway">
    <text evidence="4">Lipid metabolism.</text>
</comment>
<evidence type="ECO:0000256" key="10">
    <source>
        <dbReference type="ARBA" id="ARBA00022679"/>
    </source>
</evidence>
<feature type="transmembrane region" description="Helical" evidence="19">
    <location>
        <begin position="203"/>
        <end position="223"/>
    </location>
</feature>
<feature type="transmembrane region" description="Helical" evidence="19">
    <location>
        <begin position="6"/>
        <end position="39"/>
    </location>
</feature>
<evidence type="ECO:0000256" key="18">
    <source>
        <dbReference type="RuleBase" id="RU003938"/>
    </source>
</evidence>
<dbReference type="GO" id="GO:0004605">
    <property type="term" value="F:phosphatidate cytidylyltransferase activity"/>
    <property type="evidence" value="ECO:0007669"/>
    <property type="project" value="UniProtKB-EC"/>
</dbReference>
<dbReference type="RefSeq" id="WP_076836875.1">
    <property type="nucleotide sequence ID" value="NZ_CP019434.1"/>
</dbReference>
<keyword evidence="12 18" id="KW-0548">Nucleotidyltransferase</keyword>
<keyword evidence="15 19" id="KW-0472">Membrane</keyword>
<keyword evidence="11 18" id="KW-0812">Transmembrane</keyword>
<comment type="catalytic activity">
    <reaction evidence="1 18">
        <text>a 1,2-diacyl-sn-glycero-3-phosphate + CTP + H(+) = a CDP-1,2-diacyl-sn-glycerol + diphosphate</text>
        <dbReference type="Rhea" id="RHEA:16229"/>
        <dbReference type="ChEBI" id="CHEBI:15378"/>
        <dbReference type="ChEBI" id="CHEBI:33019"/>
        <dbReference type="ChEBI" id="CHEBI:37563"/>
        <dbReference type="ChEBI" id="CHEBI:58332"/>
        <dbReference type="ChEBI" id="CHEBI:58608"/>
        <dbReference type="EC" id="2.7.7.41"/>
    </reaction>
</comment>
<dbReference type="STRING" id="1765967.BW247_09130"/>
<keyword evidence="14" id="KW-0443">Lipid metabolism</keyword>
<dbReference type="AlphaFoldDB" id="A0A1P8UHI5"/>
<dbReference type="Pfam" id="PF01148">
    <property type="entry name" value="CTP_transf_1"/>
    <property type="match status" value="1"/>
</dbReference>
<gene>
    <name evidence="20" type="ORF">BW247_09130</name>
</gene>
<dbReference type="PANTHER" id="PTHR46382">
    <property type="entry name" value="PHOSPHATIDATE CYTIDYLYLTRANSFERASE"/>
    <property type="match status" value="1"/>
</dbReference>
<evidence type="ECO:0000256" key="4">
    <source>
        <dbReference type="ARBA" id="ARBA00005189"/>
    </source>
</evidence>
<organism evidence="20 21">
    <name type="scientific">Acidihalobacter ferrooxydans</name>
    <dbReference type="NCBI Taxonomy" id="1765967"/>
    <lineage>
        <taxon>Bacteria</taxon>
        <taxon>Pseudomonadati</taxon>
        <taxon>Pseudomonadota</taxon>
        <taxon>Gammaproteobacteria</taxon>
        <taxon>Chromatiales</taxon>
        <taxon>Ectothiorhodospiraceae</taxon>
        <taxon>Acidihalobacter</taxon>
    </lineage>
</organism>
<evidence type="ECO:0000313" key="21">
    <source>
        <dbReference type="Proteomes" id="UP000243807"/>
    </source>
</evidence>
<evidence type="ECO:0000256" key="12">
    <source>
        <dbReference type="ARBA" id="ARBA00022695"/>
    </source>
</evidence>
<dbReference type="GO" id="GO:0016024">
    <property type="term" value="P:CDP-diacylglycerol biosynthetic process"/>
    <property type="evidence" value="ECO:0007669"/>
    <property type="project" value="UniProtKB-UniPathway"/>
</dbReference>